<accession>A0A1V3WZQ4</accession>
<dbReference type="AlphaFoldDB" id="A0A1V3WZQ4"/>
<evidence type="ECO:0000313" key="1">
    <source>
        <dbReference type="EMBL" id="OOK71731.1"/>
    </source>
</evidence>
<reference evidence="1 2" key="1">
    <citation type="submission" date="2017-02" db="EMBL/GenBank/DDBJ databases">
        <title>Complete genome sequences of Mycobacterium kansasii strains isolated from rhesus macaques.</title>
        <authorList>
            <person name="Panda A."/>
            <person name="Nagaraj S."/>
            <person name="Zhao X."/>
            <person name="Tettelin H."/>
            <person name="Detolla L.J."/>
        </authorList>
    </citation>
    <scope>NUCLEOTIDE SEQUENCE [LARGE SCALE GENOMIC DNA]</scope>
    <source>
        <strain evidence="1 2">11-3813</strain>
    </source>
</reference>
<sequence>MAVCFLWHFPASHLGLPLAITLLCEVRTFLGSAPILANQLEPRPPGQLVRDQHRTSCAYSKASVRLATAIQYRFYIVCLGSM</sequence>
<dbReference type="Proteomes" id="UP000189229">
    <property type="component" value="Unassembled WGS sequence"/>
</dbReference>
<gene>
    <name evidence="1" type="ORF">BZL30_5759</name>
</gene>
<proteinExistence type="predicted"/>
<name>A0A1V3WZQ4_MYCKA</name>
<evidence type="ECO:0000313" key="2">
    <source>
        <dbReference type="Proteomes" id="UP000189229"/>
    </source>
</evidence>
<dbReference type="EMBL" id="MVBM01000005">
    <property type="protein sequence ID" value="OOK71731.1"/>
    <property type="molecule type" value="Genomic_DNA"/>
</dbReference>
<protein>
    <submittedName>
        <fullName evidence="1">Uncharacterized protein</fullName>
    </submittedName>
</protein>
<organism evidence="1 2">
    <name type="scientific">Mycobacterium kansasii</name>
    <dbReference type="NCBI Taxonomy" id="1768"/>
    <lineage>
        <taxon>Bacteria</taxon>
        <taxon>Bacillati</taxon>
        <taxon>Actinomycetota</taxon>
        <taxon>Actinomycetes</taxon>
        <taxon>Mycobacteriales</taxon>
        <taxon>Mycobacteriaceae</taxon>
        <taxon>Mycobacterium</taxon>
    </lineage>
</organism>
<comment type="caution">
    <text evidence="1">The sequence shown here is derived from an EMBL/GenBank/DDBJ whole genome shotgun (WGS) entry which is preliminary data.</text>
</comment>